<keyword evidence="6" id="KW-0808">Transferase</keyword>
<feature type="transmembrane region" description="Helical" evidence="5">
    <location>
        <begin position="37"/>
        <end position="56"/>
    </location>
</feature>
<dbReference type="AlphaFoldDB" id="A0A5C6M2Z9"/>
<sequence>MYETLHQIIAVIWVLSEVLLNRLVRSSQSDKTQADKQSLRFIWITIMIALPLAHILSRQLHMLPISTSPVIVQAGLIMIVAGMIYRFIAIYTLGRFFTVDVAIRSDHRIVRKGMYKYMRHPSYLGSLLSFLGNGFALNSWIGLVISFVPVLLTFLYRMKVEEELLISNFGQEYIDYKKETWRLIPFVY</sequence>
<dbReference type="EMBL" id="VOHS01000001">
    <property type="protein sequence ID" value="TWW02389.1"/>
    <property type="molecule type" value="Genomic_DNA"/>
</dbReference>
<dbReference type="InterPro" id="IPR007269">
    <property type="entry name" value="ICMT_MeTrfase"/>
</dbReference>
<name>A0A5C6M2Z9_9BACT</name>
<reference evidence="6 7" key="1">
    <citation type="submission" date="2019-08" db="EMBL/GenBank/DDBJ databases">
        <title>Whole genome sequencing of chitin degrading bacteria Chitinophaga pinensis YS16.</title>
        <authorList>
            <person name="Singh R.P."/>
            <person name="Manchanda G."/>
            <person name="Maurya I.K."/>
            <person name="Joshi N.K."/>
            <person name="Srivastava A.K."/>
        </authorList>
    </citation>
    <scope>NUCLEOTIDE SEQUENCE [LARGE SCALE GENOMIC DNA]</scope>
    <source>
        <strain evidence="6 7">YS-16</strain>
    </source>
</reference>
<evidence type="ECO:0000256" key="1">
    <source>
        <dbReference type="ARBA" id="ARBA00004141"/>
    </source>
</evidence>
<dbReference type="PANTHER" id="PTHR43847:SF1">
    <property type="entry name" value="BLL3993 PROTEIN"/>
    <property type="match status" value="1"/>
</dbReference>
<keyword evidence="2 5" id="KW-0812">Transmembrane</keyword>
<dbReference type="GO" id="GO:0016020">
    <property type="term" value="C:membrane"/>
    <property type="evidence" value="ECO:0007669"/>
    <property type="project" value="UniProtKB-SubCell"/>
</dbReference>
<dbReference type="OrthoDB" id="9809773at2"/>
<evidence type="ECO:0000256" key="2">
    <source>
        <dbReference type="ARBA" id="ARBA00022692"/>
    </source>
</evidence>
<evidence type="ECO:0000256" key="4">
    <source>
        <dbReference type="ARBA" id="ARBA00023136"/>
    </source>
</evidence>
<keyword evidence="6" id="KW-0489">Methyltransferase</keyword>
<comment type="subcellular location">
    <subcellularLocation>
        <location evidence="1">Membrane</location>
        <topology evidence="1">Multi-pass membrane protein</topology>
    </subcellularLocation>
</comment>
<dbReference type="Proteomes" id="UP000318815">
    <property type="component" value="Unassembled WGS sequence"/>
</dbReference>
<evidence type="ECO:0000313" key="6">
    <source>
        <dbReference type="EMBL" id="TWW02389.1"/>
    </source>
</evidence>
<dbReference type="InterPro" id="IPR052527">
    <property type="entry name" value="Metal_cation-efflux_comp"/>
</dbReference>
<organism evidence="6 7">
    <name type="scientific">Chitinophaga pinensis</name>
    <dbReference type="NCBI Taxonomy" id="79329"/>
    <lineage>
        <taxon>Bacteria</taxon>
        <taxon>Pseudomonadati</taxon>
        <taxon>Bacteroidota</taxon>
        <taxon>Chitinophagia</taxon>
        <taxon>Chitinophagales</taxon>
        <taxon>Chitinophagaceae</taxon>
        <taxon>Chitinophaga</taxon>
    </lineage>
</organism>
<keyword evidence="7" id="KW-1185">Reference proteome</keyword>
<protein>
    <submittedName>
        <fullName evidence="6">Isoprenylcysteine carboxylmethyltransferase family protein</fullName>
    </submittedName>
</protein>
<feature type="transmembrane region" description="Helical" evidence="5">
    <location>
        <begin position="76"/>
        <end position="103"/>
    </location>
</feature>
<proteinExistence type="predicted"/>
<dbReference type="PANTHER" id="PTHR43847">
    <property type="entry name" value="BLL3993 PROTEIN"/>
    <property type="match status" value="1"/>
</dbReference>
<keyword evidence="3 5" id="KW-1133">Transmembrane helix</keyword>
<keyword evidence="4 5" id="KW-0472">Membrane</keyword>
<dbReference type="PROSITE" id="PS50244">
    <property type="entry name" value="S5A_REDUCTASE"/>
    <property type="match status" value="1"/>
</dbReference>
<evidence type="ECO:0000256" key="3">
    <source>
        <dbReference type="ARBA" id="ARBA00022989"/>
    </source>
</evidence>
<dbReference type="GO" id="GO:0004671">
    <property type="term" value="F:protein C-terminal S-isoprenylcysteine carboxyl O-methyltransferase activity"/>
    <property type="evidence" value="ECO:0007669"/>
    <property type="project" value="InterPro"/>
</dbReference>
<dbReference type="RefSeq" id="WP_146302971.1">
    <property type="nucleotide sequence ID" value="NZ_VOHS01000001.1"/>
</dbReference>
<dbReference type="Gene3D" id="1.20.120.1630">
    <property type="match status" value="1"/>
</dbReference>
<gene>
    <name evidence="6" type="ORF">FEF09_00855</name>
</gene>
<feature type="transmembrane region" description="Helical" evidence="5">
    <location>
        <begin position="123"/>
        <end position="156"/>
    </location>
</feature>
<dbReference type="Pfam" id="PF04140">
    <property type="entry name" value="ICMT"/>
    <property type="match status" value="1"/>
</dbReference>
<accession>A0A5C6M2Z9</accession>
<dbReference type="GO" id="GO:0032259">
    <property type="term" value="P:methylation"/>
    <property type="evidence" value="ECO:0007669"/>
    <property type="project" value="UniProtKB-KW"/>
</dbReference>
<comment type="caution">
    <text evidence="6">The sequence shown here is derived from an EMBL/GenBank/DDBJ whole genome shotgun (WGS) entry which is preliminary data.</text>
</comment>
<feature type="transmembrane region" description="Helical" evidence="5">
    <location>
        <begin position="6"/>
        <end position="25"/>
    </location>
</feature>
<evidence type="ECO:0000313" key="7">
    <source>
        <dbReference type="Proteomes" id="UP000318815"/>
    </source>
</evidence>
<evidence type="ECO:0000256" key="5">
    <source>
        <dbReference type="SAM" id="Phobius"/>
    </source>
</evidence>